<evidence type="ECO:0000313" key="2">
    <source>
        <dbReference type="EMBL" id="GAQ89496.1"/>
    </source>
</evidence>
<organism evidence="2 3">
    <name type="scientific">Klebsormidium nitens</name>
    <name type="common">Green alga</name>
    <name type="synonym">Ulothrix nitens</name>
    <dbReference type="NCBI Taxonomy" id="105231"/>
    <lineage>
        <taxon>Eukaryota</taxon>
        <taxon>Viridiplantae</taxon>
        <taxon>Streptophyta</taxon>
        <taxon>Klebsormidiophyceae</taxon>
        <taxon>Klebsormidiales</taxon>
        <taxon>Klebsormidiaceae</taxon>
        <taxon>Klebsormidium</taxon>
    </lineage>
</organism>
<dbReference type="OMA" id="PRAQWGK"/>
<dbReference type="AlphaFoldDB" id="A0A1Y1IL56"/>
<evidence type="ECO:0000256" key="1">
    <source>
        <dbReference type="SAM" id="MobiDB-lite"/>
    </source>
</evidence>
<feature type="region of interest" description="Disordered" evidence="1">
    <location>
        <begin position="264"/>
        <end position="285"/>
    </location>
</feature>
<dbReference type="EMBL" id="DF237478">
    <property type="protein sequence ID" value="GAQ89496.1"/>
    <property type="molecule type" value="Genomic_DNA"/>
</dbReference>
<name>A0A1Y1IL56_KLENI</name>
<keyword evidence="3" id="KW-1185">Reference proteome</keyword>
<dbReference type="Proteomes" id="UP000054558">
    <property type="component" value="Unassembled WGS sequence"/>
</dbReference>
<feature type="non-terminal residue" evidence="2">
    <location>
        <position position="1"/>
    </location>
</feature>
<accession>A0A1Y1IL56</accession>
<sequence>KEARVLLHPTAYNAFLDIAITDASKRADARIIWDNLAALYAELLRPLNNPSDDGERLAKSIVVQDRAAAYVYSFSSQLGADLATLYMHLGMVHVPDMVRRFPVSFSDMSQQFVEHKLKEGKTDMQLFTNRRLVDERQQKGRNLQVMAKGRERLALEQTVAMPLSRNERRFIGDGEKVAEQAIEPSWRGLPQLIPRAQWGKAARGLREEGAPALLAGGRAGGLAGAPAEALVSVQAQARRALVARAGARARARALLARGALAAEEGVEAAREESPLSQGRFSLEKS</sequence>
<gene>
    <name evidence="2" type="ORF">KFL_005290110</name>
</gene>
<proteinExistence type="predicted"/>
<protein>
    <submittedName>
        <fullName evidence="2">Uncharacterized protein</fullName>
    </submittedName>
</protein>
<reference evidence="2 3" key="1">
    <citation type="journal article" date="2014" name="Nat. Commun.">
        <title>Klebsormidium flaccidum genome reveals primary factors for plant terrestrial adaptation.</title>
        <authorList>
            <person name="Hori K."/>
            <person name="Maruyama F."/>
            <person name="Fujisawa T."/>
            <person name="Togashi T."/>
            <person name="Yamamoto N."/>
            <person name="Seo M."/>
            <person name="Sato S."/>
            <person name="Yamada T."/>
            <person name="Mori H."/>
            <person name="Tajima N."/>
            <person name="Moriyama T."/>
            <person name="Ikeuchi M."/>
            <person name="Watanabe M."/>
            <person name="Wada H."/>
            <person name="Kobayashi K."/>
            <person name="Saito M."/>
            <person name="Masuda T."/>
            <person name="Sasaki-Sekimoto Y."/>
            <person name="Mashiguchi K."/>
            <person name="Awai K."/>
            <person name="Shimojima M."/>
            <person name="Masuda S."/>
            <person name="Iwai M."/>
            <person name="Nobusawa T."/>
            <person name="Narise T."/>
            <person name="Kondo S."/>
            <person name="Saito H."/>
            <person name="Sato R."/>
            <person name="Murakawa M."/>
            <person name="Ihara Y."/>
            <person name="Oshima-Yamada Y."/>
            <person name="Ohtaka K."/>
            <person name="Satoh M."/>
            <person name="Sonobe K."/>
            <person name="Ishii M."/>
            <person name="Ohtani R."/>
            <person name="Kanamori-Sato M."/>
            <person name="Honoki R."/>
            <person name="Miyazaki D."/>
            <person name="Mochizuki H."/>
            <person name="Umetsu J."/>
            <person name="Higashi K."/>
            <person name="Shibata D."/>
            <person name="Kamiya Y."/>
            <person name="Sato N."/>
            <person name="Nakamura Y."/>
            <person name="Tabata S."/>
            <person name="Ida S."/>
            <person name="Kurokawa K."/>
            <person name="Ohta H."/>
        </authorList>
    </citation>
    <scope>NUCLEOTIDE SEQUENCE [LARGE SCALE GENOMIC DNA]</scope>
    <source>
        <strain evidence="2 3">NIES-2285</strain>
    </source>
</reference>
<evidence type="ECO:0000313" key="3">
    <source>
        <dbReference type="Proteomes" id="UP000054558"/>
    </source>
</evidence>